<dbReference type="Pfam" id="PF06325">
    <property type="entry name" value="PrmA"/>
    <property type="match status" value="1"/>
</dbReference>
<feature type="binding site" evidence="6">
    <location>
        <position position="240"/>
    </location>
    <ligand>
        <name>S-adenosyl-L-methionine</name>
        <dbReference type="ChEBI" id="CHEBI:59789"/>
    </ligand>
</feature>
<evidence type="ECO:0000256" key="2">
    <source>
        <dbReference type="ARBA" id="ARBA00022490"/>
    </source>
</evidence>
<keyword evidence="7" id="KW-0687">Ribonucleoprotein</keyword>
<dbReference type="PIRSF" id="PIRSF000401">
    <property type="entry name" value="RPL11_MTase"/>
    <property type="match status" value="1"/>
</dbReference>
<feature type="binding site" evidence="6">
    <location>
        <position position="156"/>
    </location>
    <ligand>
        <name>S-adenosyl-L-methionine</name>
        <dbReference type="ChEBI" id="CHEBI:59789"/>
    </ligand>
</feature>
<protein>
    <recommendedName>
        <fullName evidence="6">Ribosomal protein L11 methyltransferase</fullName>
        <shortName evidence="6">L11 Mtase</shortName>
        <ecNumber evidence="6">2.1.1.-</ecNumber>
    </recommendedName>
</protein>
<organism evidence="7 8">
    <name type="scientific">Symbiobacterium terraclitae</name>
    <dbReference type="NCBI Taxonomy" id="557451"/>
    <lineage>
        <taxon>Bacteria</taxon>
        <taxon>Bacillati</taxon>
        <taxon>Bacillota</taxon>
        <taxon>Clostridia</taxon>
        <taxon>Eubacteriales</taxon>
        <taxon>Symbiobacteriaceae</taxon>
        <taxon>Symbiobacterium</taxon>
    </lineage>
</organism>
<dbReference type="HAMAP" id="MF_00735">
    <property type="entry name" value="Methyltr_PrmA"/>
    <property type="match status" value="1"/>
</dbReference>
<evidence type="ECO:0000256" key="5">
    <source>
        <dbReference type="ARBA" id="ARBA00022691"/>
    </source>
</evidence>
<name>A0ABS4JP93_9FIRM</name>
<comment type="subcellular location">
    <subcellularLocation>
        <location evidence="6">Cytoplasm</location>
    </subcellularLocation>
</comment>
<evidence type="ECO:0000313" key="8">
    <source>
        <dbReference type="Proteomes" id="UP001519289"/>
    </source>
</evidence>
<dbReference type="InterPro" id="IPR050078">
    <property type="entry name" value="Ribosomal_L11_MeTrfase_PrmA"/>
</dbReference>
<dbReference type="SUPFAM" id="SSF53335">
    <property type="entry name" value="S-adenosyl-L-methionine-dependent methyltransferases"/>
    <property type="match status" value="1"/>
</dbReference>
<dbReference type="Proteomes" id="UP001519289">
    <property type="component" value="Unassembled WGS sequence"/>
</dbReference>
<keyword evidence="4 6" id="KW-0808">Transferase</keyword>
<dbReference type="PANTHER" id="PTHR43648">
    <property type="entry name" value="ELECTRON TRANSFER FLAVOPROTEIN BETA SUBUNIT LYSINE METHYLTRANSFERASE"/>
    <property type="match status" value="1"/>
</dbReference>
<dbReference type="EMBL" id="JAGGLG010000004">
    <property type="protein sequence ID" value="MBP2017354.1"/>
    <property type="molecule type" value="Genomic_DNA"/>
</dbReference>
<evidence type="ECO:0000256" key="4">
    <source>
        <dbReference type="ARBA" id="ARBA00022679"/>
    </source>
</evidence>
<dbReference type="CDD" id="cd02440">
    <property type="entry name" value="AdoMet_MTases"/>
    <property type="match status" value="1"/>
</dbReference>
<keyword evidence="7" id="KW-0689">Ribosomal protein</keyword>
<reference evidence="7 8" key="1">
    <citation type="submission" date="2021-03" db="EMBL/GenBank/DDBJ databases">
        <title>Genomic Encyclopedia of Type Strains, Phase IV (KMG-IV): sequencing the most valuable type-strain genomes for metagenomic binning, comparative biology and taxonomic classification.</title>
        <authorList>
            <person name="Goeker M."/>
        </authorList>
    </citation>
    <scope>NUCLEOTIDE SEQUENCE [LARGE SCALE GENOMIC DNA]</scope>
    <source>
        <strain evidence="7 8">DSM 27138</strain>
    </source>
</reference>
<evidence type="ECO:0000256" key="3">
    <source>
        <dbReference type="ARBA" id="ARBA00022603"/>
    </source>
</evidence>
<accession>A0ABS4JP93</accession>
<dbReference type="InterPro" id="IPR004498">
    <property type="entry name" value="Ribosomal_PrmA_MeTrfase"/>
</dbReference>
<comment type="similarity">
    <text evidence="1 6">Belongs to the methyltransferase superfamily. PrmA family.</text>
</comment>
<proteinExistence type="inferred from homology"/>
<comment type="caution">
    <text evidence="7">The sequence shown here is derived from an EMBL/GenBank/DDBJ whole genome shotgun (WGS) entry which is preliminary data.</text>
</comment>
<dbReference type="NCBIfam" id="TIGR00406">
    <property type="entry name" value="prmA"/>
    <property type="match status" value="1"/>
</dbReference>
<evidence type="ECO:0000256" key="1">
    <source>
        <dbReference type="ARBA" id="ARBA00009741"/>
    </source>
</evidence>
<feature type="binding site" evidence="6">
    <location>
        <position position="177"/>
    </location>
    <ligand>
        <name>S-adenosyl-L-methionine</name>
        <dbReference type="ChEBI" id="CHEBI:59789"/>
    </ligand>
</feature>
<sequence length="304" mass="33338">MRYLETTIRCRRAAADAVGNLLMELSGSGYAVDDPLAVLENRPNWEITDLVPGDPEWVTVTGWLPETDDLEQQRLRLEAALDRLRGMGLGAIEPARFRWVEDEDWANNWKAYFKPLRLGERLVVIPSWEQHDLQPGDLPLYLDPGMAFGTGTHATTALCLRWLERLVTPGSRVIDVGTGSGILAIAAHRLGAGSVLAVDIDPVAVQVAEENIRRNGAPVEVRRATLDQVEAEEADLIVANIIASVIQEILPDVHARLKPGGRFLASGIIAEKRDAVAAAMTEAWLLPVGIREQDGWVAILAMKP</sequence>
<keyword evidence="5 6" id="KW-0949">S-adenosyl-L-methionine</keyword>
<dbReference type="InterPro" id="IPR029063">
    <property type="entry name" value="SAM-dependent_MTases_sf"/>
</dbReference>
<comment type="function">
    <text evidence="6">Methylates ribosomal protein L11.</text>
</comment>
<evidence type="ECO:0000256" key="6">
    <source>
        <dbReference type="HAMAP-Rule" id="MF_00735"/>
    </source>
</evidence>
<dbReference type="Gene3D" id="3.40.50.150">
    <property type="entry name" value="Vaccinia Virus protein VP39"/>
    <property type="match status" value="1"/>
</dbReference>
<keyword evidence="3 6" id="KW-0489">Methyltransferase</keyword>
<keyword evidence="2 6" id="KW-0963">Cytoplasm</keyword>
<dbReference type="EC" id="2.1.1.-" evidence="6"/>
<keyword evidence="8" id="KW-1185">Reference proteome</keyword>
<dbReference type="PANTHER" id="PTHR43648:SF1">
    <property type="entry name" value="ELECTRON TRANSFER FLAVOPROTEIN BETA SUBUNIT LYSINE METHYLTRANSFERASE"/>
    <property type="match status" value="1"/>
</dbReference>
<dbReference type="RefSeq" id="WP_209465501.1">
    <property type="nucleotide sequence ID" value="NZ_JAGGLG010000004.1"/>
</dbReference>
<feature type="binding site" evidence="6">
    <location>
        <position position="199"/>
    </location>
    <ligand>
        <name>S-adenosyl-L-methionine</name>
        <dbReference type="ChEBI" id="CHEBI:59789"/>
    </ligand>
</feature>
<dbReference type="GO" id="GO:0008168">
    <property type="term" value="F:methyltransferase activity"/>
    <property type="evidence" value="ECO:0007669"/>
    <property type="project" value="UniProtKB-KW"/>
</dbReference>
<evidence type="ECO:0000313" key="7">
    <source>
        <dbReference type="EMBL" id="MBP2017354.1"/>
    </source>
</evidence>
<dbReference type="GO" id="GO:0005840">
    <property type="term" value="C:ribosome"/>
    <property type="evidence" value="ECO:0007669"/>
    <property type="project" value="UniProtKB-KW"/>
</dbReference>
<gene>
    <name evidence="6" type="primary">prmA</name>
    <name evidence="7" type="ORF">J2Z79_000737</name>
</gene>
<comment type="catalytic activity">
    <reaction evidence="6">
        <text>L-lysyl-[protein] + 3 S-adenosyl-L-methionine = N(6),N(6),N(6)-trimethyl-L-lysyl-[protein] + 3 S-adenosyl-L-homocysteine + 3 H(+)</text>
        <dbReference type="Rhea" id="RHEA:54192"/>
        <dbReference type="Rhea" id="RHEA-COMP:9752"/>
        <dbReference type="Rhea" id="RHEA-COMP:13826"/>
        <dbReference type="ChEBI" id="CHEBI:15378"/>
        <dbReference type="ChEBI" id="CHEBI:29969"/>
        <dbReference type="ChEBI" id="CHEBI:57856"/>
        <dbReference type="ChEBI" id="CHEBI:59789"/>
        <dbReference type="ChEBI" id="CHEBI:61961"/>
    </reaction>
</comment>
<dbReference type="GO" id="GO:0032259">
    <property type="term" value="P:methylation"/>
    <property type="evidence" value="ECO:0007669"/>
    <property type="project" value="UniProtKB-KW"/>
</dbReference>